<sequence>MRILWLAIAILFAAVPARAADRVALVVGVADYATIPRLKNTVNDATALAEALAGIGFDVRTVVNPGAADLRAVLDRFAFQAETADLALIYFAGHGVEVQGRNFLIPADAAVRSNRDIQTQAVSLDDFLRAVDRARRMRIVILDSCRDNPFGDLIDMDTPLAAGQAGLAPPSPERGTLVAYAARDGQVALDGEGRNSPFALALIDRLTRPGLEISLMFRQVRDQVLARTGNRQEPHTYGALPGAPFYLAGPGAAGDRLDAANRPVAWSSLRPDQELQLAGLAEEGDTRSILGLAYMRLNPEAARFDPADAARLFARAAEAGSPEAQFELAKLYETGLGVPQDEARALDLYRQAAAQDFADALNDLAFMYYQGGLGLPRDPQRALGFFQRAAEQRHPQAMFNYAALIDDGLVPGKGAEAAAGYLYGALRSGSEDVLQILTERPTMFKPDTRRALQALLREHDFYAGAIDGDFGPGTQRGLRAAYGLEE</sequence>
<dbReference type="Gene3D" id="1.25.40.10">
    <property type="entry name" value="Tetratricopeptide repeat domain"/>
    <property type="match status" value="1"/>
</dbReference>
<dbReference type="SUPFAM" id="SSF52129">
    <property type="entry name" value="Caspase-like"/>
    <property type="match status" value="1"/>
</dbReference>
<dbReference type="PANTHER" id="PTHR22576">
    <property type="entry name" value="MUCOSA ASSOCIATED LYMPHOID TISSUE LYMPHOMA TRANSLOCATION PROTEIN 1/PARACASPASE"/>
    <property type="match status" value="1"/>
</dbReference>
<dbReference type="PANTHER" id="PTHR22576:SF37">
    <property type="entry name" value="MUCOSA-ASSOCIATED LYMPHOID TISSUE LYMPHOMA TRANSLOCATION PROTEIN 1"/>
    <property type="match status" value="1"/>
</dbReference>
<dbReference type="GO" id="GO:0004197">
    <property type="term" value="F:cysteine-type endopeptidase activity"/>
    <property type="evidence" value="ECO:0007669"/>
    <property type="project" value="InterPro"/>
</dbReference>
<proteinExistence type="predicted"/>
<feature type="domain" description="Caspase family p20" evidence="2">
    <location>
        <begin position="20"/>
        <end position="149"/>
    </location>
</feature>
<reference evidence="3 4" key="1">
    <citation type="submission" date="2019-03" db="EMBL/GenBank/DDBJ databases">
        <title>Genomic Encyclopedia of Type Strains, Phase IV (KMG-IV): sequencing the most valuable type-strain genomes for metagenomic binning, comparative biology and taxonomic classification.</title>
        <authorList>
            <person name="Goeker M."/>
        </authorList>
    </citation>
    <scope>NUCLEOTIDE SEQUENCE [LARGE SCALE GENOMIC DNA]</scope>
    <source>
        <strain evidence="3 4">DSM 18063</strain>
    </source>
</reference>
<dbReference type="InterPro" id="IPR006597">
    <property type="entry name" value="Sel1-like"/>
</dbReference>
<gene>
    <name evidence="3" type="ORF">EV662_102117</name>
</gene>
<dbReference type="AlphaFoldDB" id="A0A4V2SRI9"/>
<keyword evidence="1" id="KW-0732">Signal</keyword>
<dbReference type="RefSeq" id="WP_132460795.1">
    <property type="nucleotide sequence ID" value="NZ_SLXP01000002.1"/>
</dbReference>
<evidence type="ECO:0000256" key="1">
    <source>
        <dbReference type="SAM" id="SignalP"/>
    </source>
</evidence>
<dbReference type="SUPFAM" id="SSF81901">
    <property type="entry name" value="HCP-like"/>
    <property type="match status" value="1"/>
</dbReference>
<accession>A0A4V2SRI9</accession>
<dbReference type="SMART" id="SM00671">
    <property type="entry name" value="SEL1"/>
    <property type="match status" value="3"/>
</dbReference>
<feature type="chain" id="PRO_5020433849" evidence="1">
    <location>
        <begin position="20"/>
        <end position="486"/>
    </location>
</feature>
<dbReference type="Gene3D" id="3.40.50.1460">
    <property type="match status" value="1"/>
</dbReference>
<dbReference type="InterPro" id="IPR052039">
    <property type="entry name" value="Caspase-related_regulators"/>
</dbReference>
<evidence type="ECO:0000313" key="4">
    <source>
        <dbReference type="Proteomes" id="UP000294835"/>
    </source>
</evidence>
<comment type="caution">
    <text evidence="3">The sequence shown here is derived from an EMBL/GenBank/DDBJ whole genome shotgun (WGS) entry which is preliminary data.</text>
</comment>
<dbReference type="PROSITE" id="PS50208">
    <property type="entry name" value="CASPASE_P20"/>
    <property type="match status" value="1"/>
</dbReference>
<protein>
    <submittedName>
        <fullName evidence="3">Sel1 repeat-containing protein</fullName>
    </submittedName>
</protein>
<name>A0A4V2SRI9_9RHOB</name>
<keyword evidence="4" id="KW-1185">Reference proteome</keyword>
<evidence type="ECO:0000259" key="2">
    <source>
        <dbReference type="PROSITE" id="PS50208"/>
    </source>
</evidence>
<organism evidence="3 4">
    <name type="scientific">Rhodovulum marinum</name>
    <dbReference type="NCBI Taxonomy" id="320662"/>
    <lineage>
        <taxon>Bacteria</taxon>
        <taxon>Pseudomonadati</taxon>
        <taxon>Pseudomonadota</taxon>
        <taxon>Alphaproteobacteria</taxon>
        <taxon>Rhodobacterales</taxon>
        <taxon>Paracoccaceae</taxon>
        <taxon>Rhodovulum</taxon>
    </lineage>
</organism>
<dbReference type="EMBL" id="SLXP01000002">
    <property type="protein sequence ID" value="TCP42926.1"/>
    <property type="molecule type" value="Genomic_DNA"/>
</dbReference>
<dbReference type="Proteomes" id="UP000294835">
    <property type="component" value="Unassembled WGS sequence"/>
</dbReference>
<dbReference type="Pfam" id="PF00656">
    <property type="entry name" value="Peptidase_C14"/>
    <property type="match status" value="1"/>
</dbReference>
<feature type="signal peptide" evidence="1">
    <location>
        <begin position="1"/>
        <end position="19"/>
    </location>
</feature>
<dbReference type="InterPro" id="IPR011600">
    <property type="entry name" value="Pept_C14_caspase"/>
</dbReference>
<dbReference type="InterPro" id="IPR029030">
    <property type="entry name" value="Caspase-like_dom_sf"/>
</dbReference>
<dbReference type="InterPro" id="IPR011990">
    <property type="entry name" value="TPR-like_helical_dom_sf"/>
</dbReference>
<dbReference type="OrthoDB" id="9816009at2"/>
<evidence type="ECO:0000313" key="3">
    <source>
        <dbReference type="EMBL" id="TCP42926.1"/>
    </source>
</evidence>
<dbReference type="InterPro" id="IPR001309">
    <property type="entry name" value="Pept_C14_p20"/>
</dbReference>
<dbReference type="Pfam" id="PF08238">
    <property type="entry name" value="Sel1"/>
    <property type="match status" value="3"/>
</dbReference>
<dbReference type="GO" id="GO:0006508">
    <property type="term" value="P:proteolysis"/>
    <property type="evidence" value="ECO:0007669"/>
    <property type="project" value="InterPro"/>
</dbReference>